<comment type="caution">
    <text evidence="2">The sequence shown here is derived from an EMBL/GenBank/DDBJ whole genome shotgun (WGS) entry which is preliminary data.</text>
</comment>
<keyword evidence="1" id="KW-1133">Transmembrane helix</keyword>
<evidence type="ECO:0000313" key="3">
    <source>
        <dbReference type="Proteomes" id="UP001362999"/>
    </source>
</evidence>
<dbReference type="EMBL" id="JAWWNJ010000224">
    <property type="protein sequence ID" value="KAK6969428.1"/>
    <property type="molecule type" value="Genomic_DNA"/>
</dbReference>
<dbReference type="AlphaFoldDB" id="A0AAV9Z3B8"/>
<reference evidence="2 3" key="1">
    <citation type="journal article" date="2024" name="J Genomics">
        <title>Draft genome sequencing and assembly of Favolaschia claudopus CIRM-BRFM 2984 isolated from oak limbs.</title>
        <authorList>
            <person name="Navarro D."/>
            <person name="Drula E."/>
            <person name="Chaduli D."/>
            <person name="Cazenave R."/>
            <person name="Ahrendt S."/>
            <person name="Wang J."/>
            <person name="Lipzen A."/>
            <person name="Daum C."/>
            <person name="Barry K."/>
            <person name="Grigoriev I.V."/>
            <person name="Favel A."/>
            <person name="Rosso M.N."/>
            <person name="Martin F."/>
        </authorList>
    </citation>
    <scope>NUCLEOTIDE SEQUENCE [LARGE SCALE GENOMIC DNA]</scope>
    <source>
        <strain evidence="2 3">CIRM-BRFM 2984</strain>
    </source>
</reference>
<gene>
    <name evidence="2" type="ORF">R3P38DRAFT_759012</name>
</gene>
<name>A0AAV9Z3B8_9AGAR</name>
<evidence type="ECO:0008006" key="4">
    <source>
        <dbReference type="Google" id="ProtNLM"/>
    </source>
</evidence>
<keyword evidence="1" id="KW-0812">Transmembrane</keyword>
<accession>A0AAV9Z3B8</accession>
<feature type="transmembrane region" description="Helical" evidence="1">
    <location>
        <begin position="12"/>
        <end position="35"/>
    </location>
</feature>
<dbReference type="Proteomes" id="UP001362999">
    <property type="component" value="Unassembled WGS sequence"/>
</dbReference>
<proteinExistence type="predicted"/>
<keyword evidence="3" id="KW-1185">Reference proteome</keyword>
<protein>
    <recommendedName>
        <fullName evidence="4">Secreted protein</fullName>
    </recommendedName>
</protein>
<sequence>MDKARHVSSSVLLYSLPILAMLAVLTMPSLIGGTYRRGKFVATRKNWRRRPMTQSCLAHSFDVGRGGHRHILRLESVTRPSFLTELGGDPLHGN</sequence>
<organism evidence="2 3">
    <name type="scientific">Favolaschia claudopus</name>
    <dbReference type="NCBI Taxonomy" id="2862362"/>
    <lineage>
        <taxon>Eukaryota</taxon>
        <taxon>Fungi</taxon>
        <taxon>Dikarya</taxon>
        <taxon>Basidiomycota</taxon>
        <taxon>Agaricomycotina</taxon>
        <taxon>Agaricomycetes</taxon>
        <taxon>Agaricomycetidae</taxon>
        <taxon>Agaricales</taxon>
        <taxon>Marasmiineae</taxon>
        <taxon>Mycenaceae</taxon>
        <taxon>Favolaschia</taxon>
    </lineage>
</organism>
<keyword evidence="1" id="KW-0472">Membrane</keyword>
<evidence type="ECO:0000313" key="2">
    <source>
        <dbReference type="EMBL" id="KAK6969428.1"/>
    </source>
</evidence>
<evidence type="ECO:0000256" key="1">
    <source>
        <dbReference type="SAM" id="Phobius"/>
    </source>
</evidence>